<feature type="domain" description="VOC" evidence="1">
    <location>
        <begin position="2"/>
        <end position="117"/>
    </location>
</feature>
<accession>A0A3N5C2G2</accession>
<dbReference type="SUPFAM" id="SSF54593">
    <property type="entry name" value="Glyoxalase/Bleomycin resistance protein/Dihydroxybiphenyl dioxygenase"/>
    <property type="match status" value="1"/>
</dbReference>
<organism evidence="2 3">
    <name type="scientific">Aquisalibacillus elongatus</name>
    <dbReference type="NCBI Taxonomy" id="485577"/>
    <lineage>
        <taxon>Bacteria</taxon>
        <taxon>Bacillati</taxon>
        <taxon>Bacillota</taxon>
        <taxon>Bacilli</taxon>
        <taxon>Bacillales</taxon>
        <taxon>Bacillaceae</taxon>
        <taxon>Aquisalibacillus</taxon>
    </lineage>
</organism>
<dbReference type="InterPro" id="IPR004360">
    <property type="entry name" value="Glyas_Fos-R_dOase_dom"/>
</dbReference>
<dbReference type="InterPro" id="IPR037523">
    <property type="entry name" value="VOC_core"/>
</dbReference>
<dbReference type="GO" id="GO:0016829">
    <property type="term" value="F:lyase activity"/>
    <property type="evidence" value="ECO:0007669"/>
    <property type="project" value="UniProtKB-KW"/>
</dbReference>
<keyword evidence="3" id="KW-1185">Reference proteome</keyword>
<keyword evidence="2" id="KW-0456">Lyase</keyword>
<dbReference type="GO" id="GO:0051213">
    <property type="term" value="F:dioxygenase activity"/>
    <property type="evidence" value="ECO:0007669"/>
    <property type="project" value="UniProtKB-KW"/>
</dbReference>
<dbReference type="AlphaFoldDB" id="A0A3N5C2G2"/>
<evidence type="ECO:0000313" key="2">
    <source>
        <dbReference type="EMBL" id="RPF52205.1"/>
    </source>
</evidence>
<keyword evidence="2" id="KW-0560">Oxidoreductase</keyword>
<dbReference type="Gene3D" id="3.10.180.10">
    <property type="entry name" value="2,3-Dihydroxybiphenyl 1,2-Dioxygenase, domain 1"/>
    <property type="match status" value="1"/>
</dbReference>
<evidence type="ECO:0000313" key="3">
    <source>
        <dbReference type="Proteomes" id="UP000276443"/>
    </source>
</evidence>
<reference evidence="2 3" key="1">
    <citation type="submission" date="2018-11" db="EMBL/GenBank/DDBJ databases">
        <title>Genomic Encyclopedia of Type Strains, Phase IV (KMG-IV): sequencing the most valuable type-strain genomes for metagenomic binning, comparative biology and taxonomic classification.</title>
        <authorList>
            <person name="Goeker M."/>
        </authorList>
    </citation>
    <scope>NUCLEOTIDE SEQUENCE [LARGE SCALE GENOMIC DNA]</scope>
    <source>
        <strain evidence="2 3">DSM 18090</strain>
    </source>
</reference>
<proteinExistence type="predicted"/>
<dbReference type="Pfam" id="PF00903">
    <property type="entry name" value="Glyoxalase"/>
    <property type="match status" value="1"/>
</dbReference>
<dbReference type="RefSeq" id="WP_170158558.1">
    <property type="nucleotide sequence ID" value="NZ_RKRF01000010.1"/>
</dbReference>
<dbReference type="PROSITE" id="PS51819">
    <property type="entry name" value="VOC"/>
    <property type="match status" value="1"/>
</dbReference>
<sequence length="119" mass="13178">MQVSVISVGVHDMDQALSFYSEKLGIEVGSKKYYPEIVELKSSVPIILFAVDRKTEIEYEKDSYVAVGLNVESANDTIKDLKAKGVDLIFEEPVPFPLGMMTAAKDPSGNVVEFLEFNN</sequence>
<name>A0A3N5C2G2_9BACI</name>
<keyword evidence="2" id="KW-0223">Dioxygenase</keyword>
<dbReference type="Proteomes" id="UP000276443">
    <property type="component" value="Unassembled WGS sequence"/>
</dbReference>
<comment type="caution">
    <text evidence="2">The sequence shown here is derived from an EMBL/GenBank/DDBJ whole genome shotgun (WGS) entry which is preliminary data.</text>
</comment>
<gene>
    <name evidence="2" type="ORF">EDC24_2196</name>
</gene>
<dbReference type="InterPro" id="IPR029068">
    <property type="entry name" value="Glyas_Bleomycin-R_OHBP_Dase"/>
</dbReference>
<protein>
    <submittedName>
        <fullName evidence="2">Catechol 2,3-dioxygenase-like lactoylglutathione lyase family enzyme</fullName>
    </submittedName>
</protein>
<evidence type="ECO:0000259" key="1">
    <source>
        <dbReference type="PROSITE" id="PS51819"/>
    </source>
</evidence>
<dbReference type="EMBL" id="RKRF01000010">
    <property type="protein sequence ID" value="RPF52205.1"/>
    <property type="molecule type" value="Genomic_DNA"/>
</dbReference>